<feature type="non-terminal residue" evidence="3">
    <location>
        <position position="1"/>
    </location>
</feature>
<evidence type="ECO:0000313" key="4">
    <source>
        <dbReference type="Proteomes" id="UP000236318"/>
    </source>
</evidence>
<proteinExistence type="inferred from homology"/>
<sequence length="367" mass="38694">VSDSLDFEALEAAGVANARERADLIKYLDDLGFTVEEMAEAELRGRLFGLAGDVLSWSGRPIYTVQTAAQELGISAEDVARAWALLGLTVAGPDIPVLSQADVDALATWLAIRAVVGHEGAFGLLRVLGAAMARLAEAESTMIRAGTPDIQMTHTRDELATAQAYRSVAEFVPRLGALIDVVHRHHLTSARTHFEGVLRDTSAAVVCGVGFADLSGFTALTQALTPAQLSHLLNEFAGTVSDVVHADGGRIVKFIGDEVMWVSSAPEQLLRAAVHLVEHPKARDEGLQVRAGLAYGTVVAINGDYFGNPVNLAARLVAAAAPEQILATSELRDKLPGVPALACGPLTLKGFDDPVPAFDLRAGTLPS</sequence>
<dbReference type="InterPro" id="IPR029787">
    <property type="entry name" value="Nucleotide_cyclase"/>
</dbReference>
<organism evidence="3 4">
    <name type="scientific">Mycobacterium ahvazicum</name>
    <dbReference type="NCBI Taxonomy" id="1964395"/>
    <lineage>
        <taxon>Bacteria</taxon>
        <taxon>Bacillati</taxon>
        <taxon>Actinomycetota</taxon>
        <taxon>Actinomycetes</taxon>
        <taxon>Mycobacteriales</taxon>
        <taxon>Mycobacteriaceae</taxon>
        <taxon>Mycobacterium</taxon>
        <taxon>Mycobacterium simiae complex</taxon>
    </lineage>
</organism>
<dbReference type="InterPro" id="IPR001054">
    <property type="entry name" value="A/G_cyclase"/>
</dbReference>
<dbReference type="PANTHER" id="PTHR43081">
    <property type="entry name" value="ADENYLATE CYCLASE, TERMINAL-DIFFERENTIATION SPECIFIC-RELATED"/>
    <property type="match status" value="1"/>
</dbReference>
<dbReference type="EMBL" id="FXEG02000003">
    <property type="protein sequence ID" value="SOX54725.1"/>
    <property type="molecule type" value="Genomic_DNA"/>
</dbReference>
<keyword evidence="4" id="KW-1185">Reference proteome</keyword>
<dbReference type="Proteomes" id="UP000236318">
    <property type="component" value="Unassembled WGS sequence"/>
</dbReference>
<gene>
    <name evidence="3" type="ORF">MAAFP003_3403</name>
</gene>
<dbReference type="InterPro" id="IPR050697">
    <property type="entry name" value="Adenylyl/Guanylyl_Cyclase_3/4"/>
</dbReference>
<protein>
    <submittedName>
        <fullName evidence="3">Adenylate/guanylate cyclase domain-containing protein</fullName>
    </submittedName>
</protein>
<dbReference type="Pfam" id="PF16701">
    <property type="entry name" value="Ad_Cy_reg"/>
    <property type="match status" value="1"/>
</dbReference>
<comment type="caution">
    <text evidence="3">The sequence shown here is derived from an EMBL/GenBank/DDBJ whole genome shotgun (WGS) entry which is preliminary data.</text>
</comment>
<reference evidence="3" key="1">
    <citation type="submission" date="2018-01" db="EMBL/GenBank/DDBJ databases">
        <authorList>
            <consortium name="Urmite Genomes"/>
        </authorList>
    </citation>
    <scope>NUCLEOTIDE SEQUENCE [LARGE SCALE GENOMIC DNA]</scope>
    <source>
        <strain evidence="3">AFP003</strain>
    </source>
</reference>
<dbReference type="GO" id="GO:0035556">
    <property type="term" value="P:intracellular signal transduction"/>
    <property type="evidence" value="ECO:0007669"/>
    <property type="project" value="InterPro"/>
</dbReference>
<evidence type="ECO:0000259" key="2">
    <source>
        <dbReference type="PROSITE" id="PS50125"/>
    </source>
</evidence>
<dbReference type="Gene3D" id="3.30.70.1230">
    <property type="entry name" value="Nucleotide cyclase"/>
    <property type="match status" value="1"/>
</dbReference>
<dbReference type="Pfam" id="PF00211">
    <property type="entry name" value="Guanylate_cyc"/>
    <property type="match status" value="1"/>
</dbReference>
<name>A0A2K4YD65_9MYCO</name>
<dbReference type="SUPFAM" id="SSF55073">
    <property type="entry name" value="Nucleotide cyclase"/>
    <property type="match status" value="1"/>
</dbReference>
<dbReference type="PANTHER" id="PTHR43081:SF19">
    <property type="entry name" value="PH-SENSITIVE ADENYLATE CYCLASE RV1264"/>
    <property type="match status" value="1"/>
</dbReference>
<feature type="domain" description="Guanylate cyclase" evidence="2">
    <location>
        <begin position="208"/>
        <end position="317"/>
    </location>
</feature>
<accession>A0A2K4YD65</accession>
<evidence type="ECO:0000256" key="1">
    <source>
        <dbReference type="ARBA" id="ARBA00005381"/>
    </source>
</evidence>
<dbReference type="CDD" id="cd07302">
    <property type="entry name" value="CHD"/>
    <property type="match status" value="1"/>
</dbReference>
<evidence type="ECO:0000313" key="3">
    <source>
        <dbReference type="EMBL" id="SOX54725.1"/>
    </source>
</evidence>
<dbReference type="GO" id="GO:0006171">
    <property type="term" value="P:cAMP biosynthetic process"/>
    <property type="evidence" value="ECO:0007669"/>
    <property type="project" value="TreeGrafter"/>
</dbReference>
<dbReference type="AlphaFoldDB" id="A0A2K4YD65"/>
<dbReference type="SMART" id="SM00044">
    <property type="entry name" value="CYCc"/>
    <property type="match status" value="1"/>
</dbReference>
<dbReference type="GO" id="GO:0004016">
    <property type="term" value="F:adenylate cyclase activity"/>
    <property type="evidence" value="ECO:0007669"/>
    <property type="project" value="UniProtKB-ARBA"/>
</dbReference>
<dbReference type="InterPro" id="IPR032026">
    <property type="entry name" value="Ad_Cy_reg"/>
</dbReference>
<dbReference type="PROSITE" id="PS50125">
    <property type="entry name" value="GUANYLATE_CYCLASE_2"/>
    <property type="match status" value="1"/>
</dbReference>
<comment type="similarity">
    <text evidence="1">Belongs to the adenylyl cyclase class-3 family.</text>
</comment>